<evidence type="ECO:0000256" key="4">
    <source>
        <dbReference type="ARBA" id="ARBA00023136"/>
    </source>
</evidence>
<dbReference type="PANTHER" id="PTHR30520">
    <property type="entry name" value="FORMATE TRANSPORTER-RELATED"/>
    <property type="match status" value="1"/>
</dbReference>
<gene>
    <name evidence="8" type="ORF">NEMBOFW57_002797</name>
</gene>
<comment type="caution">
    <text evidence="8">The sequence shown here is derived from an EMBL/GenBank/DDBJ whole genome shotgun (WGS) entry which is preliminary data.</text>
</comment>
<keyword evidence="9" id="KW-1185">Reference proteome</keyword>
<evidence type="ECO:0000313" key="9">
    <source>
        <dbReference type="Proteomes" id="UP001197093"/>
    </source>
</evidence>
<comment type="similarity">
    <text evidence="5">Belongs to the FNT transporter (TC 1.A.16) family.</text>
</comment>
<dbReference type="GO" id="GO:0015513">
    <property type="term" value="F:high-affinity secondary active nitrite transmembrane transporter activity"/>
    <property type="evidence" value="ECO:0007669"/>
    <property type="project" value="TreeGrafter"/>
</dbReference>
<feature type="region of interest" description="Disordered" evidence="6">
    <location>
        <begin position="293"/>
        <end position="314"/>
    </location>
</feature>
<keyword evidence="3 7" id="KW-1133">Transmembrane helix</keyword>
<dbReference type="Proteomes" id="UP001197093">
    <property type="component" value="Unassembled WGS sequence"/>
</dbReference>
<evidence type="ECO:0008006" key="10">
    <source>
        <dbReference type="Google" id="ProtNLM"/>
    </source>
</evidence>
<keyword evidence="2 7" id="KW-0812">Transmembrane</keyword>
<evidence type="ECO:0000256" key="5">
    <source>
        <dbReference type="ARBA" id="ARBA00049660"/>
    </source>
</evidence>
<evidence type="ECO:0000256" key="7">
    <source>
        <dbReference type="SAM" id="Phobius"/>
    </source>
</evidence>
<feature type="transmembrane region" description="Helical" evidence="7">
    <location>
        <begin position="82"/>
        <end position="105"/>
    </location>
</feature>
<protein>
    <recommendedName>
        <fullName evidence="10">Formate/nitrite transporter</fullName>
    </recommendedName>
</protein>
<reference evidence="8" key="1">
    <citation type="submission" date="2023-02" db="EMBL/GenBank/DDBJ databases">
        <authorList>
            <person name="Palmer J.M."/>
        </authorList>
    </citation>
    <scope>NUCLEOTIDE SEQUENCE</scope>
    <source>
        <strain evidence="8">FW57</strain>
    </source>
</reference>
<keyword evidence="4 7" id="KW-0472">Membrane</keyword>
<accession>A0AAD4I2S6</accession>
<organism evidence="8 9">
    <name type="scientific">Staphylotrichum longicolle</name>
    <dbReference type="NCBI Taxonomy" id="669026"/>
    <lineage>
        <taxon>Eukaryota</taxon>
        <taxon>Fungi</taxon>
        <taxon>Dikarya</taxon>
        <taxon>Ascomycota</taxon>
        <taxon>Pezizomycotina</taxon>
        <taxon>Sordariomycetes</taxon>
        <taxon>Sordariomycetidae</taxon>
        <taxon>Sordariales</taxon>
        <taxon>Chaetomiaceae</taxon>
        <taxon>Staphylotrichum</taxon>
    </lineage>
</organism>
<evidence type="ECO:0000256" key="2">
    <source>
        <dbReference type="ARBA" id="ARBA00022692"/>
    </source>
</evidence>
<dbReference type="InterPro" id="IPR024002">
    <property type="entry name" value="For/NO2_transpt_CS"/>
</dbReference>
<dbReference type="AlphaFoldDB" id="A0AAD4I2S6"/>
<dbReference type="Gene3D" id="1.20.1080.10">
    <property type="entry name" value="Glycerol uptake facilitator protein"/>
    <property type="match status" value="2"/>
</dbReference>
<evidence type="ECO:0000256" key="3">
    <source>
        <dbReference type="ARBA" id="ARBA00022989"/>
    </source>
</evidence>
<sequence length="314" mass="34177">MATQTVHVANIANMASYTPAETIELMSRVGAKRGRMRPDKIFLSAVSSGCLVSFASAAALTATAAPWLQENAPGIVKMISGLVFPSGIVMILPWISVVIEWLLILRNRLSGGELFTGSNMALQVTRVWILTQRADGGVFDHSPYRDQAIANAKQKQVDLQFHQIFLRAIGCNWLVCLACYLGLQAKDLTSKVVGMWWPIFAFVTLGLEHVVANMFFIPMGLFLGTPGLTIPLYIWKGIIPATIGNILGGAGFCGAFYYWLHIFDEPEICVDGTYYQRLEEGTLFGSTVVVDTGSDKDGSSSGDVAENENNAKVD</sequence>
<evidence type="ECO:0000313" key="8">
    <source>
        <dbReference type="EMBL" id="KAG7292756.1"/>
    </source>
</evidence>
<feature type="transmembrane region" description="Helical" evidence="7">
    <location>
        <begin position="41"/>
        <end position="62"/>
    </location>
</feature>
<comment type="subcellular location">
    <subcellularLocation>
        <location evidence="1">Membrane</location>
        <topology evidence="1">Multi-pass membrane protein</topology>
    </subcellularLocation>
</comment>
<proteinExistence type="inferred from homology"/>
<dbReference type="GO" id="GO:0015707">
    <property type="term" value="P:nitrite transport"/>
    <property type="evidence" value="ECO:0007669"/>
    <property type="project" value="TreeGrafter"/>
</dbReference>
<name>A0AAD4I2S6_9PEZI</name>
<dbReference type="Pfam" id="PF01226">
    <property type="entry name" value="Form_Nir_trans"/>
    <property type="match status" value="2"/>
</dbReference>
<dbReference type="PANTHER" id="PTHR30520:SF6">
    <property type="entry name" value="FORMATE_NITRATE FAMILY TRANSPORTER (EUROFUNG)"/>
    <property type="match status" value="1"/>
</dbReference>
<dbReference type="GO" id="GO:0005886">
    <property type="term" value="C:plasma membrane"/>
    <property type="evidence" value="ECO:0007669"/>
    <property type="project" value="TreeGrafter"/>
</dbReference>
<dbReference type="EMBL" id="JAHCVI010000001">
    <property type="protein sequence ID" value="KAG7292756.1"/>
    <property type="molecule type" value="Genomic_DNA"/>
</dbReference>
<feature type="transmembrane region" description="Helical" evidence="7">
    <location>
        <begin position="164"/>
        <end position="183"/>
    </location>
</feature>
<dbReference type="InterPro" id="IPR000292">
    <property type="entry name" value="For/NO2_transpt"/>
</dbReference>
<feature type="transmembrane region" description="Helical" evidence="7">
    <location>
        <begin position="195"/>
        <end position="217"/>
    </location>
</feature>
<dbReference type="PROSITE" id="PS01006">
    <property type="entry name" value="FORMATE_NITRITE_TP_2"/>
    <property type="match status" value="1"/>
</dbReference>
<evidence type="ECO:0000256" key="1">
    <source>
        <dbReference type="ARBA" id="ARBA00004141"/>
    </source>
</evidence>
<feature type="transmembrane region" description="Helical" evidence="7">
    <location>
        <begin position="238"/>
        <end position="260"/>
    </location>
</feature>
<dbReference type="InterPro" id="IPR023271">
    <property type="entry name" value="Aquaporin-like"/>
</dbReference>
<evidence type="ECO:0000256" key="6">
    <source>
        <dbReference type="SAM" id="MobiDB-lite"/>
    </source>
</evidence>